<dbReference type="Pfam" id="PF00082">
    <property type="entry name" value="Peptidase_S8"/>
    <property type="match status" value="1"/>
</dbReference>
<dbReference type="InterPro" id="IPR036852">
    <property type="entry name" value="Peptidase_S8/S53_dom_sf"/>
</dbReference>
<dbReference type="InterPro" id="IPR015500">
    <property type="entry name" value="Peptidase_S8_subtilisin-rel"/>
</dbReference>
<dbReference type="PRINTS" id="PR00723">
    <property type="entry name" value="SUBTILISIN"/>
</dbReference>
<evidence type="ECO:0000256" key="4">
    <source>
        <dbReference type="ARBA" id="ARBA00022825"/>
    </source>
</evidence>
<dbReference type="EMBL" id="QMBP01000009">
    <property type="protein sequence ID" value="RAZ89075.1"/>
    <property type="molecule type" value="Genomic_DNA"/>
</dbReference>
<dbReference type="GO" id="GO:0004252">
    <property type="term" value="F:serine-type endopeptidase activity"/>
    <property type="evidence" value="ECO:0007669"/>
    <property type="project" value="UniProtKB-UniRule"/>
</dbReference>
<dbReference type="AlphaFoldDB" id="A0A330HL01"/>
<keyword evidence="4 5" id="KW-0720">Serine protease</keyword>
<dbReference type="InterPro" id="IPR023828">
    <property type="entry name" value="Peptidase_S8_Ser-AS"/>
</dbReference>
<dbReference type="RefSeq" id="WP_112098986.1">
    <property type="nucleotide sequence ID" value="NZ_QMBP01000009.1"/>
</dbReference>
<reference evidence="8" key="1">
    <citation type="submission" date="2018-06" db="EMBL/GenBank/DDBJ databases">
        <authorList>
            <person name="Helene L.C."/>
            <person name="Dall'Agnol R."/>
            <person name="Delamuta J.R."/>
            <person name="Hungria M."/>
        </authorList>
    </citation>
    <scope>NUCLEOTIDE SEQUENCE [LARGE SCALE GENOMIC DNA]</scope>
    <source>
        <strain evidence="8">AC99b</strain>
    </source>
</reference>
<evidence type="ECO:0000313" key="7">
    <source>
        <dbReference type="EMBL" id="RAZ89075.1"/>
    </source>
</evidence>
<comment type="caution">
    <text evidence="7">The sequence shown here is derived from an EMBL/GenBank/DDBJ whole genome shotgun (WGS) entry which is preliminary data.</text>
</comment>
<dbReference type="InterPro" id="IPR000209">
    <property type="entry name" value="Peptidase_S8/S53_dom"/>
</dbReference>
<evidence type="ECO:0000256" key="2">
    <source>
        <dbReference type="ARBA" id="ARBA00022670"/>
    </source>
</evidence>
<dbReference type="PROSITE" id="PS51892">
    <property type="entry name" value="SUBTILASE"/>
    <property type="match status" value="1"/>
</dbReference>
<protein>
    <submittedName>
        <fullName evidence="7">Peptidase S8</fullName>
    </submittedName>
</protein>
<comment type="similarity">
    <text evidence="1 5">Belongs to the peptidase S8 family.</text>
</comment>
<evidence type="ECO:0000313" key="8">
    <source>
        <dbReference type="Proteomes" id="UP000251558"/>
    </source>
</evidence>
<evidence type="ECO:0000256" key="3">
    <source>
        <dbReference type="ARBA" id="ARBA00022801"/>
    </source>
</evidence>
<dbReference type="SUPFAM" id="SSF52743">
    <property type="entry name" value="Subtilisin-like"/>
    <property type="match status" value="1"/>
</dbReference>
<dbReference type="PANTHER" id="PTHR43806">
    <property type="entry name" value="PEPTIDASE S8"/>
    <property type="match status" value="1"/>
</dbReference>
<reference evidence="7 8" key="2">
    <citation type="submission" date="2018-07" db="EMBL/GenBank/DDBJ databases">
        <title>Diversity of Mesorhizobium strains in Brazil.</title>
        <authorList>
            <person name="Helene L.C.F."/>
            <person name="Dall'Agnol R."/>
            <person name="Delamuta J.R.M."/>
            <person name="Hungria M."/>
        </authorList>
    </citation>
    <scope>NUCLEOTIDE SEQUENCE [LARGE SCALE GENOMIC DNA]</scope>
    <source>
        <strain evidence="7 8">AC99b</strain>
    </source>
</reference>
<feature type="active site" description="Charge relay system" evidence="5">
    <location>
        <position position="153"/>
    </location>
</feature>
<keyword evidence="2 5" id="KW-0645">Protease</keyword>
<gene>
    <name evidence="7" type="ORF">DPM33_19070</name>
</gene>
<evidence type="ECO:0000259" key="6">
    <source>
        <dbReference type="Pfam" id="PF00082"/>
    </source>
</evidence>
<keyword evidence="8" id="KW-1185">Reference proteome</keyword>
<evidence type="ECO:0000256" key="1">
    <source>
        <dbReference type="ARBA" id="ARBA00011073"/>
    </source>
</evidence>
<feature type="active site" description="Charge relay system" evidence="5">
    <location>
        <position position="196"/>
    </location>
</feature>
<accession>A0A330HL01</accession>
<organism evidence="7 8">
    <name type="scientific">Mesorhizobium hawassense</name>
    <dbReference type="NCBI Taxonomy" id="1209954"/>
    <lineage>
        <taxon>Bacteria</taxon>
        <taxon>Pseudomonadati</taxon>
        <taxon>Pseudomonadota</taxon>
        <taxon>Alphaproteobacteria</taxon>
        <taxon>Hyphomicrobiales</taxon>
        <taxon>Phyllobacteriaceae</taxon>
        <taxon>Mesorhizobium</taxon>
    </lineage>
</organism>
<sequence>MALKGNGQLLVKVRNQPFAVVFSATQPFAIPGYSLEPLSTALQTRPQFTAAVAADHWLLAKPATLADDLAPWDTAHAAASAHNYAHYVEPDILHERSTIPPGKLDHGLNGDWPPFVDATDGISPGWHLGANFTGFESVRGLATGKGVRIAHLDTGYTPGHASKPRNLRPGLGYDYWDKKKDPIDPGERGVLDQPGHGTATLALLAGNAMDLTFGLQHFKGDIGGAPDAEVIPIRISPSVVHVYTSTMARGLYDALGPSGDPDKPDPSNRCEVVSISHGGLPSQSWADAVNTLYDDGIVIVAASGDSYQLEVADLATHFTVYPSAFNRVLTAVGATFDKQPYATDKFGRMQGCWGPETVMEKAVAAYTPNVVWMKFDDCPAGFEMDGGGTSSSTPQVAAACALWLELFREQLPSDWTRVEACRLALFDSVDHTHPNKAQLGWGILSVPKMLDGGLATEIIAKAKSGQLDRSAQDSVSFPFWRLLMGIGPPQSDEERMYETEVAQVVLESDNMELRAAAAEAAAGSVFSAAEQAHYRSLLAQEEISSPLRKKIGLP</sequence>
<name>A0A330HL01_9HYPH</name>
<proteinExistence type="inferred from homology"/>
<evidence type="ECO:0000256" key="5">
    <source>
        <dbReference type="PROSITE-ProRule" id="PRU01240"/>
    </source>
</evidence>
<dbReference type="Gene3D" id="3.40.50.200">
    <property type="entry name" value="Peptidase S8/S53 domain"/>
    <property type="match status" value="1"/>
</dbReference>
<feature type="active site" description="Charge relay system" evidence="5">
    <location>
        <position position="390"/>
    </location>
</feature>
<dbReference type="PROSITE" id="PS00138">
    <property type="entry name" value="SUBTILASE_SER"/>
    <property type="match status" value="1"/>
</dbReference>
<feature type="domain" description="Peptidase S8/S53" evidence="6">
    <location>
        <begin position="144"/>
        <end position="417"/>
    </location>
</feature>
<dbReference type="OrthoDB" id="178184at2"/>
<dbReference type="InterPro" id="IPR050131">
    <property type="entry name" value="Peptidase_S8_subtilisin-like"/>
</dbReference>
<dbReference type="PANTHER" id="PTHR43806:SF11">
    <property type="entry name" value="CEREVISIN-RELATED"/>
    <property type="match status" value="1"/>
</dbReference>
<dbReference type="CDD" id="cd00306">
    <property type="entry name" value="Peptidases_S8_S53"/>
    <property type="match status" value="1"/>
</dbReference>
<dbReference type="Proteomes" id="UP000251558">
    <property type="component" value="Unassembled WGS sequence"/>
</dbReference>
<keyword evidence="3 5" id="KW-0378">Hydrolase</keyword>
<dbReference type="GO" id="GO:0006508">
    <property type="term" value="P:proteolysis"/>
    <property type="evidence" value="ECO:0007669"/>
    <property type="project" value="UniProtKB-KW"/>
</dbReference>